<evidence type="ECO:0000256" key="1">
    <source>
        <dbReference type="SAM" id="MobiDB-lite"/>
    </source>
</evidence>
<feature type="transmembrane region" description="Helical" evidence="2">
    <location>
        <begin position="57"/>
        <end position="73"/>
    </location>
</feature>
<dbReference type="EMBL" id="AP018203">
    <property type="protein sequence ID" value="BAY55351.1"/>
    <property type="molecule type" value="Genomic_DNA"/>
</dbReference>
<keyword evidence="2" id="KW-1133">Transmembrane helix</keyword>
<proteinExistence type="predicted"/>
<feature type="compositionally biased region" description="Polar residues" evidence="1">
    <location>
        <begin position="126"/>
        <end position="135"/>
    </location>
</feature>
<feature type="transmembrane region" description="Helical" evidence="2">
    <location>
        <begin position="32"/>
        <end position="50"/>
    </location>
</feature>
<dbReference type="AlphaFoldDB" id="A0A1Z4JF32"/>
<feature type="region of interest" description="Disordered" evidence="1">
    <location>
        <begin position="186"/>
        <end position="209"/>
    </location>
</feature>
<feature type="region of interest" description="Disordered" evidence="1">
    <location>
        <begin position="126"/>
        <end position="149"/>
    </location>
</feature>
<keyword evidence="4" id="KW-1185">Reference proteome</keyword>
<dbReference type="InterPro" id="IPR010004">
    <property type="entry name" value="Uncharacterised_Ycf66"/>
</dbReference>
<gene>
    <name evidence="3" type="ORF">NIES2135_21740</name>
</gene>
<evidence type="ECO:0000313" key="3">
    <source>
        <dbReference type="EMBL" id="BAY55351.1"/>
    </source>
</evidence>
<name>A0A1Z4JF32_LEPBY</name>
<keyword evidence="2" id="KW-0812">Transmembrane</keyword>
<organism evidence="3 4">
    <name type="scientific">Leptolyngbya boryana NIES-2135</name>
    <dbReference type="NCBI Taxonomy" id="1973484"/>
    <lineage>
        <taxon>Bacteria</taxon>
        <taxon>Bacillati</taxon>
        <taxon>Cyanobacteriota</taxon>
        <taxon>Cyanophyceae</taxon>
        <taxon>Leptolyngbyales</taxon>
        <taxon>Leptolyngbyaceae</taxon>
        <taxon>Leptolyngbya group</taxon>
        <taxon>Leptolyngbya</taxon>
    </lineage>
</organism>
<dbReference type="Pfam" id="PF07444">
    <property type="entry name" value="Ycf66_N"/>
    <property type="match status" value="1"/>
</dbReference>
<accession>A0A1Z4JF32</accession>
<protein>
    <submittedName>
        <fullName evidence="3">Ycf66 family protein</fullName>
    </submittedName>
</protein>
<dbReference type="Proteomes" id="UP000217895">
    <property type="component" value="Chromosome"/>
</dbReference>
<reference evidence="3 4" key="1">
    <citation type="submission" date="2017-06" db="EMBL/GenBank/DDBJ databases">
        <title>Genome sequencing of cyanobaciteial culture collection at National Institute for Environmental Studies (NIES).</title>
        <authorList>
            <person name="Hirose Y."/>
            <person name="Shimura Y."/>
            <person name="Fujisawa T."/>
            <person name="Nakamura Y."/>
            <person name="Kawachi M."/>
        </authorList>
    </citation>
    <scope>NUCLEOTIDE SEQUENCE [LARGE SCALE GENOMIC DNA]</scope>
    <source>
        <strain evidence="3 4">NIES-2135</strain>
    </source>
</reference>
<keyword evidence="2" id="KW-0472">Membrane</keyword>
<evidence type="ECO:0000313" key="4">
    <source>
        <dbReference type="Proteomes" id="UP000217895"/>
    </source>
</evidence>
<sequence>MLTFLLALFVALGSFGLYMSAFFYPEIYRKGDLTLAGVGLFYALVLWICADRITGGVLLGQMASVTLIGWFGYQSLTSRLGYTPSTAELQAKFTEALNSEKTAKAVEQGKQLFSTVKDRAQSLLNRGEQTTTTAEPYQPLTREDFGNPNPEVGKPDVMGTIGAVGGAVAGLFKKPEKNKEVYVRKEFREESTTPATPVESTPPATPVESAIPATPTEVVTDEDDDFGFEEDTIAETPTVISPVEVAGVSDSAVTADEVIEEEVAYEATEHEKQEPES</sequence>
<evidence type="ECO:0000256" key="2">
    <source>
        <dbReference type="SAM" id="Phobius"/>
    </source>
</evidence>